<feature type="domain" description="AMP-binding enzyme C-terminal" evidence="10">
    <location>
        <begin position="405"/>
        <end position="480"/>
    </location>
</feature>
<evidence type="ECO:0000259" key="9">
    <source>
        <dbReference type="Pfam" id="PF00501"/>
    </source>
</evidence>
<dbReference type="Proteomes" id="UP000192801">
    <property type="component" value="Unassembled WGS sequence"/>
</dbReference>
<dbReference type="EC" id="6.2.1.3" evidence="3"/>
<evidence type="ECO:0000256" key="8">
    <source>
        <dbReference type="ARBA" id="ARBA00083882"/>
    </source>
</evidence>
<evidence type="ECO:0000256" key="2">
    <source>
        <dbReference type="ARBA" id="ARBA00022598"/>
    </source>
</evidence>
<dbReference type="InterPro" id="IPR042099">
    <property type="entry name" value="ANL_N_sf"/>
</dbReference>
<evidence type="ECO:0000256" key="7">
    <source>
        <dbReference type="ARBA" id="ARBA00080667"/>
    </source>
</evidence>
<keyword evidence="2" id="KW-0436">Ligase</keyword>
<evidence type="ECO:0000313" key="12">
    <source>
        <dbReference type="Proteomes" id="UP000192801"/>
    </source>
</evidence>
<proteinExistence type="inferred from homology"/>
<dbReference type="Gene3D" id="3.40.50.12780">
    <property type="entry name" value="N-terminal domain of ligase-like"/>
    <property type="match status" value="1"/>
</dbReference>
<reference evidence="11 12" key="1">
    <citation type="submission" date="2016-12" db="EMBL/GenBank/DDBJ databases">
        <title>The new phylogeny of genus Mycobacterium.</title>
        <authorList>
            <person name="Tortoli E."/>
            <person name="Trovato A."/>
            <person name="Cirillo D.M."/>
        </authorList>
    </citation>
    <scope>NUCLEOTIDE SEQUENCE [LARGE SCALE GENOMIC DNA]</scope>
    <source>
        <strain evidence="11 12">DSM 45130</strain>
    </source>
</reference>
<sequence>MLAGLIAPAVADAPRRAAVIDDTTSVNFAELEQYSLALAGAVAARTDPGDRVAVVADNGVPYALLYYAVPRSRRILTLINQRLNPDEQARAIAAAGARVLIGDPRYLNALPSDVAETVIAVDGPDWQRALRHPPYDGATPTPEDPAWLVFTSGTTGHPKAAVHTHRSLTAGAWGTVEGRSVEPADVYLTPYPLCHIAGYNILARHATGSTVVLPSRYRADEFVATVNRYGVRSCSMAPTMLHALVAHVTATGETMPTLHQIAYGSAPISADLIERATRILGAEFHQGYGMTETAGTVTFLGPEEHRMGPEVLRSAGRPHSGVEVGIAVDGPGGFAAVGQVGEILVRGPQVMTGYWLDEPATAAALTDGWLHTGDIGRLDDLGRLTIVDRCKDVIITGGENVSSREVEDALSRHPDVDMVAVVGVPDDYWGEAICAVVVTHPGSAPTADDLIDYVRHQISPFKRPRHVVFAGALPLTHNAKIAKDRVREIARAAVAAAGETHARQR</sequence>
<accession>A0A1X0DL70</accession>
<evidence type="ECO:0000313" key="11">
    <source>
        <dbReference type="EMBL" id="ORA73153.1"/>
    </source>
</evidence>
<organism evidence="11 12">
    <name type="scientific">Mycolicibacterium insubricum</name>
    <dbReference type="NCBI Taxonomy" id="444597"/>
    <lineage>
        <taxon>Bacteria</taxon>
        <taxon>Bacillati</taxon>
        <taxon>Actinomycetota</taxon>
        <taxon>Actinomycetes</taxon>
        <taxon>Mycobacteriales</taxon>
        <taxon>Mycobacteriaceae</taxon>
        <taxon>Mycolicibacterium</taxon>
    </lineage>
</organism>
<dbReference type="InterPro" id="IPR045851">
    <property type="entry name" value="AMP-bd_C_sf"/>
</dbReference>
<comment type="caution">
    <text evidence="11">The sequence shown here is derived from an EMBL/GenBank/DDBJ whole genome shotgun (WGS) entry which is preliminary data.</text>
</comment>
<dbReference type="PANTHER" id="PTHR43201:SF32">
    <property type="entry name" value="2-SUCCINYLBENZOATE--COA LIGASE, CHLOROPLASTIC_PEROXISOMAL"/>
    <property type="match status" value="1"/>
</dbReference>
<dbReference type="GO" id="GO:0031956">
    <property type="term" value="F:medium-chain fatty acid-CoA ligase activity"/>
    <property type="evidence" value="ECO:0007669"/>
    <property type="project" value="TreeGrafter"/>
</dbReference>
<evidence type="ECO:0000256" key="6">
    <source>
        <dbReference type="ARBA" id="ARBA00076959"/>
    </source>
</evidence>
<evidence type="ECO:0000256" key="5">
    <source>
        <dbReference type="ARBA" id="ARBA00069710"/>
    </source>
</evidence>
<dbReference type="Pfam" id="PF00501">
    <property type="entry name" value="AMP-binding"/>
    <property type="match status" value="1"/>
</dbReference>
<comment type="catalytic activity">
    <reaction evidence="4">
        <text>a long-chain fatty acid + ATP + CoA = a long-chain fatty acyl-CoA + AMP + diphosphate</text>
        <dbReference type="Rhea" id="RHEA:15421"/>
        <dbReference type="ChEBI" id="CHEBI:30616"/>
        <dbReference type="ChEBI" id="CHEBI:33019"/>
        <dbReference type="ChEBI" id="CHEBI:57287"/>
        <dbReference type="ChEBI" id="CHEBI:57560"/>
        <dbReference type="ChEBI" id="CHEBI:83139"/>
        <dbReference type="ChEBI" id="CHEBI:456215"/>
        <dbReference type="EC" id="6.2.1.3"/>
    </reaction>
</comment>
<keyword evidence="12" id="KW-1185">Reference proteome</keyword>
<dbReference type="InterPro" id="IPR000873">
    <property type="entry name" value="AMP-dep_synth/lig_dom"/>
</dbReference>
<dbReference type="GO" id="GO:0004467">
    <property type="term" value="F:long-chain fatty acid-CoA ligase activity"/>
    <property type="evidence" value="ECO:0007669"/>
    <property type="project" value="UniProtKB-EC"/>
</dbReference>
<evidence type="ECO:0000256" key="3">
    <source>
        <dbReference type="ARBA" id="ARBA00026121"/>
    </source>
</evidence>
<dbReference type="Pfam" id="PF13193">
    <property type="entry name" value="AMP-binding_C"/>
    <property type="match status" value="1"/>
</dbReference>
<evidence type="ECO:0000256" key="4">
    <source>
        <dbReference type="ARBA" id="ARBA00036813"/>
    </source>
</evidence>
<dbReference type="Gene3D" id="3.30.300.30">
    <property type="match status" value="1"/>
</dbReference>
<dbReference type="PROSITE" id="PS00455">
    <property type="entry name" value="AMP_BINDING"/>
    <property type="match status" value="1"/>
</dbReference>
<dbReference type="InterPro" id="IPR020845">
    <property type="entry name" value="AMP-binding_CS"/>
</dbReference>
<dbReference type="PANTHER" id="PTHR43201">
    <property type="entry name" value="ACYL-COA SYNTHETASE"/>
    <property type="match status" value="1"/>
</dbReference>
<dbReference type="SUPFAM" id="SSF56801">
    <property type="entry name" value="Acetyl-CoA synthetase-like"/>
    <property type="match status" value="1"/>
</dbReference>
<comment type="similarity">
    <text evidence="1">Belongs to the ATP-dependent AMP-binding enzyme family.</text>
</comment>
<dbReference type="OrthoDB" id="9803968at2"/>
<protein>
    <recommendedName>
        <fullName evidence="5">Long-chain-fatty-acid--CoA ligase FadD13</fullName>
        <ecNumber evidence="3">6.2.1.3</ecNumber>
    </recommendedName>
    <alternativeName>
        <fullName evidence="6">Fatty acyl-CoA ligase</fullName>
    </alternativeName>
    <alternativeName>
        <fullName evidence="8">Fatty acyl-CoA synthetase</fullName>
    </alternativeName>
    <alternativeName>
        <fullName evidence="7">Very-long-chain fatty-acyl-CoA synthetase</fullName>
    </alternativeName>
</protein>
<evidence type="ECO:0000259" key="10">
    <source>
        <dbReference type="Pfam" id="PF13193"/>
    </source>
</evidence>
<dbReference type="EMBL" id="MVHS01000005">
    <property type="protein sequence ID" value="ORA73153.1"/>
    <property type="molecule type" value="Genomic_DNA"/>
</dbReference>
<gene>
    <name evidence="11" type="ORF">BST26_03100</name>
</gene>
<feature type="domain" description="AMP-dependent synthetase/ligase" evidence="9">
    <location>
        <begin position="10"/>
        <end position="355"/>
    </location>
</feature>
<dbReference type="AlphaFoldDB" id="A0A1X0DL70"/>
<dbReference type="InterPro" id="IPR025110">
    <property type="entry name" value="AMP-bd_C"/>
</dbReference>
<evidence type="ECO:0000256" key="1">
    <source>
        <dbReference type="ARBA" id="ARBA00006432"/>
    </source>
</evidence>
<dbReference type="STRING" id="444597.BST26_03100"/>
<dbReference type="FunFam" id="3.30.300.30:FF:000008">
    <property type="entry name" value="2,3-dihydroxybenzoate-AMP ligase"/>
    <property type="match status" value="1"/>
</dbReference>
<name>A0A1X0DL70_9MYCO</name>